<dbReference type="Proteomes" id="UP000434172">
    <property type="component" value="Unassembled WGS sequence"/>
</dbReference>
<sequence length="86" mass="9713">MTYRRRRCRSCKISIYTPGQSLPRLLFVRQAGCGLPGVMSILFHPARPSSSSHYPYRARSRQSSGQFHLTIPLVFSPSVVFPCLIS</sequence>
<organism evidence="1 2">
    <name type="scientific">Colletotrichum asianum</name>
    <dbReference type="NCBI Taxonomy" id="702518"/>
    <lineage>
        <taxon>Eukaryota</taxon>
        <taxon>Fungi</taxon>
        <taxon>Dikarya</taxon>
        <taxon>Ascomycota</taxon>
        <taxon>Pezizomycotina</taxon>
        <taxon>Sordariomycetes</taxon>
        <taxon>Hypocreomycetidae</taxon>
        <taxon>Glomerellales</taxon>
        <taxon>Glomerellaceae</taxon>
        <taxon>Colletotrichum</taxon>
        <taxon>Colletotrichum gloeosporioides species complex</taxon>
    </lineage>
</organism>
<reference evidence="1 2" key="1">
    <citation type="submission" date="2019-12" db="EMBL/GenBank/DDBJ databases">
        <title>A genome sequence resource for the geographically widespread anthracnose pathogen Colletotrichum asianum.</title>
        <authorList>
            <person name="Meng Y."/>
        </authorList>
    </citation>
    <scope>NUCLEOTIDE SEQUENCE [LARGE SCALE GENOMIC DNA]</scope>
    <source>
        <strain evidence="1 2">ICMP 18580</strain>
    </source>
</reference>
<gene>
    <name evidence="1" type="ORF">GQ607_005210</name>
</gene>
<dbReference type="EMBL" id="WOWK01000022">
    <property type="protein sequence ID" value="KAF0327666.1"/>
    <property type="molecule type" value="Genomic_DNA"/>
</dbReference>
<evidence type="ECO:0000313" key="2">
    <source>
        <dbReference type="Proteomes" id="UP000434172"/>
    </source>
</evidence>
<evidence type="ECO:0000313" key="1">
    <source>
        <dbReference type="EMBL" id="KAF0327666.1"/>
    </source>
</evidence>
<protein>
    <submittedName>
        <fullName evidence="1">Uncharacterized protein</fullName>
    </submittedName>
</protein>
<accession>A0A8H3WKW7</accession>
<name>A0A8H3WKW7_9PEZI</name>
<proteinExistence type="predicted"/>
<dbReference type="AlphaFoldDB" id="A0A8H3WKW7"/>
<comment type="caution">
    <text evidence="1">The sequence shown here is derived from an EMBL/GenBank/DDBJ whole genome shotgun (WGS) entry which is preliminary data.</text>
</comment>
<keyword evidence="2" id="KW-1185">Reference proteome</keyword>